<dbReference type="STRING" id="51031.W2TUC3"/>
<dbReference type="OrthoDB" id="440385at2759"/>
<keyword evidence="2" id="KW-1185">Reference proteome</keyword>
<dbReference type="Proteomes" id="UP000053676">
    <property type="component" value="Unassembled WGS sequence"/>
</dbReference>
<evidence type="ECO:0000313" key="2">
    <source>
        <dbReference type="Proteomes" id="UP000053676"/>
    </source>
</evidence>
<dbReference type="KEGG" id="nai:NECAME_17058"/>
<organism evidence="1 2">
    <name type="scientific">Necator americanus</name>
    <name type="common">Human hookworm</name>
    <dbReference type="NCBI Taxonomy" id="51031"/>
    <lineage>
        <taxon>Eukaryota</taxon>
        <taxon>Metazoa</taxon>
        <taxon>Ecdysozoa</taxon>
        <taxon>Nematoda</taxon>
        <taxon>Chromadorea</taxon>
        <taxon>Rhabditida</taxon>
        <taxon>Rhabditina</taxon>
        <taxon>Rhabditomorpha</taxon>
        <taxon>Strongyloidea</taxon>
        <taxon>Ancylostomatidae</taxon>
        <taxon>Bunostominae</taxon>
        <taxon>Necator</taxon>
    </lineage>
</organism>
<evidence type="ECO:0000313" key="1">
    <source>
        <dbReference type="EMBL" id="ETN84652.1"/>
    </source>
</evidence>
<dbReference type="EMBL" id="KI657900">
    <property type="protein sequence ID" value="ETN84652.1"/>
    <property type="molecule type" value="Genomic_DNA"/>
</dbReference>
<dbReference type="AlphaFoldDB" id="W2TUC3"/>
<accession>W2TUC3</accession>
<sequence>MYPCHSNGKEFPDSVVKPVKADNRHCYHGDFLTPQLLLILGSPSGDGEDYENEPPLLEELGINFSHIKEKTFAVLNPVGSASAEIN</sequence>
<name>W2TUC3_NECAM</name>
<proteinExistence type="predicted"/>
<reference evidence="2" key="1">
    <citation type="journal article" date="2014" name="Nat. Genet.">
        <title>Genome of the human hookworm Necator americanus.</title>
        <authorList>
            <person name="Tang Y.T."/>
            <person name="Gao X."/>
            <person name="Rosa B.A."/>
            <person name="Abubucker S."/>
            <person name="Hallsworth-Pepin K."/>
            <person name="Martin J."/>
            <person name="Tyagi R."/>
            <person name="Heizer E."/>
            <person name="Zhang X."/>
            <person name="Bhonagiri-Palsikar V."/>
            <person name="Minx P."/>
            <person name="Warren W.C."/>
            <person name="Wang Q."/>
            <person name="Zhan B."/>
            <person name="Hotez P.J."/>
            <person name="Sternberg P.W."/>
            <person name="Dougall A."/>
            <person name="Gaze S.T."/>
            <person name="Mulvenna J."/>
            <person name="Sotillo J."/>
            <person name="Ranganathan S."/>
            <person name="Rabelo E.M."/>
            <person name="Wilson R.K."/>
            <person name="Felgner P.L."/>
            <person name="Bethony J."/>
            <person name="Hawdon J.M."/>
            <person name="Gasser R.B."/>
            <person name="Loukas A."/>
            <person name="Mitreva M."/>
        </authorList>
    </citation>
    <scope>NUCLEOTIDE SEQUENCE [LARGE SCALE GENOMIC DNA]</scope>
</reference>
<protein>
    <submittedName>
        <fullName evidence="1">Uncharacterized protein</fullName>
    </submittedName>
</protein>
<gene>
    <name evidence="1" type="ORF">NECAME_17058</name>
</gene>